<proteinExistence type="predicted"/>
<dbReference type="Pfam" id="PF00440">
    <property type="entry name" value="TetR_N"/>
    <property type="match status" value="1"/>
</dbReference>
<keyword evidence="2 4" id="KW-0238">DNA-binding</keyword>
<feature type="domain" description="HTH tetR-type" evidence="5">
    <location>
        <begin position="9"/>
        <end position="69"/>
    </location>
</feature>
<sequence>MTDRTARSVATRRRFVEVALQLFHEQGYAQTSMAQIAHAAGGSRANLYLYFNTKSQLVMTRMRELEPEVEELYTALDALPDHSPETMREWVDRARQMWFRYAAEFNAIAQAMGDEPDILDEWLGLIHRMCRAQVVLYRDCASEEERWDREAHMVTLMMSLERNFYFLYIRRRGDHEDRVLTALAAQWSRLFDE</sequence>
<organism evidence="6 7">
    <name type="scientific">Saccharopolyspora endophytica</name>
    <dbReference type="NCBI Taxonomy" id="543886"/>
    <lineage>
        <taxon>Bacteria</taxon>
        <taxon>Bacillati</taxon>
        <taxon>Actinomycetota</taxon>
        <taxon>Actinomycetes</taxon>
        <taxon>Pseudonocardiales</taxon>
        <taxon>Pseudonocardiaceae</taxon>
        <taxon>Saccharopolyspora</taxon>
    </lineage>
</organism>
<evidence type="ECO:0000256" key="1">
    <source>
        <dbReference type="ARBA" id="ARBA00023015"/>
    </source>
</evidence>
<comment type="caution">
    <text evidence="6">The sequence shown here is derived from an EMBL/GenBank/DDBJ whole genome shotgun (WGS) entry which is preliminary data.</text>
</comment>
<dbReference type="PRINTS" id="PR00455">
    <property type="entry name" value="HTHTETR"/>
</dbReference>
<evidence type="ECO:0000259" key="5">
    <source>
        <dbReference type="PROSITE" id="PS50977"/>
    </source>
</evidence>
<dbReference type="InterPro" id="IPR050109">
    <property type="entry name" value="HTH-type_TetR-like_transc_reg"/>
</dbReference>
<protein>
    <submittedName>
        <fullName evidence="6">TetR/AcrR family transcriptional regulator</fullName>
    </submittedName>
</protein>
<name>A0ABS5DKX1_9PSEU</name>
<gene>
    <name evidence="6" type="ORF">KBO27_23575</name>
</gene>
<evidence type="ECO:0000256" key="3">
    <source>
        <dbReference type="ARBA" id="ARBA00023163"/>
    </source>
</evidence>
<evidence type="ECO:0000313" key="7">
    <source>
        <dbReference type="Proteomes" id="UP000674084"/>
    </source>
</evidence>
<dbReference type="PANTHER" id="PTHR30055">
    <property type="entry name" value="HTH-TYPE TRANSCRIPTIONAL REGULATOR RUTR"/>
    <property type="match status" value="1"/>
</dbReference>
<keyword evidence="1" id="KW-0805">Transcription regulation</keyword>
<keyword evidence="7" id="KW-1185">Reference proteome</keyword>
<dbReference type="SUPFAM" id="SSF46689">
    <property type="entry name" value="Homeodomain-like"/>
    <property type="match status" value="1"/>
</dbReference>
<accession>A0ABS5DKX1</accession>
<keyword evidence="3" id="KW-0804">Transcription</keyword>
<dbReference type="InterPro" id="IPR001647">
    <property type="entry name" value="HTH_TetR"/>
</dbReference>
<evidence type="ECO:0000256" key="2">
    <source>
        <dbReference type="ARBA" id="ARBA00023125"/>
    </source>
</evidence>
<dbReference type="PANTHER" id="PTHR30055:SF234">
    <property type="entry name" value="HTH-TYPE TRANSCRIPTIONAL REGULATOR BETI"/>
    <property type="match status" value="1"/>
</dbReference>
<dbReference type="PROSITE" id="PS50977">
    <property type="entry name" value="HTH_TETR_2"/>
    <property type="match status" value="1"/>
</dbReference>
<dbReference type="Proteomes" id="UP000674084">
    <property type="component" value="Unassembled WGS sequence"/>
</dbReference>
<evidence type="ECO:0000256" key="4">
    <source>
        <dbReference type="PROSITE-ProRule" id="PRU00335"/>
    </source>
</evidence>
<evidence type="ECO:0000313" key="6">
    <source>
        <dbReference type="EMBL" id="MBQ0926938.1"/>
    </source>
</evidence>
<dbReference type="EMBL" id="JAGPXE010000011">
    <property type="protein sequence ID" value="MBQ0926938.1"/>
    <property type="molecule type" value="Genomic_DNA"/>
</dbReference>
<dbReference type="InterPro" id="IPR009057">
    <property type="entry name" value="Homeodomain-like_sf"/>
</dbReference>
<reference evidence="6 7" key="1">
    <citation type="submission" date="2021-04" db="EMBL/GenBank/DDBJ databases">
        <title>Whole-genome sequencing of Saccharopolyspora endophytica KCTC 19397.</title>
        <authorList>
            <person name="Ay H."/>
            <person name="Saygin H."/>
            <person name="Sahin N."/>
        </authorList>
    </citation>
    <scope>NUCLEOTIDE SEQUENCE [LARGE SCALE GENOMIC DNA]</scope>
    <source>
        <strain evidence="6 7">KCTC 19397</strain>
    </source>
</reference>
<dbReference type="Gene3D" id="1.10.357.10">
    <property type="entry name" value="Tetracycline Repressor, domain 2"/>
    <property type="match status" value="1"/>
</dbReference>
<dbReference type="RefSeq" id="WP_210972077.1">
    <property type="nucleotide sequence ID" value="NZ_JAGPXE010000011.1"/>
</dbReference>
<feature type="DNA-binding region" description="H-T-H motif" evidence="4">
    <location>
        <begin position="32"/>
        <end position="51"/>
    </location>
</feature>
<dbReference type="Gene3D" id="1.10.10.60">
    <property type="entry name" value="Homeodomain-like"/>
    <property type="match status" value="1"/>
</dbReference>